<dbReference type="AlphaFoldDB" id="A0A841HUR6"/>
<reference evidence="5 6" key="1">
    <citation type="submission" date="2020-08" db="EMBL/GenBank/DDBJ databases">
        <title>Genomic Encyclopedia of Type Strains, Phase IV (KMG-IV): sequencing the most valuable type-strain genomes for metagenomic binning, comparative biology and taxonomic classification.</title>
        <authorList>
            <person name="Goeker M."/>
        </authorList>
    </citation>
    <scope>NUCLEOTIDE SEQUENCE [LARGE SCALE GENOMIC DNA]</scope>
    <source>
        <strain evidence="5 6">DSM 26723</strain>
    </source>
</reference>
<feature type="signal peptide" evidence="3">
    <location>
        <begin position="1"/>
        <end position="29"/>
    </location>
</feature>
<dbReference type="InterPro" id="IPR001478">
    <property type="entry name" value="PDZ"/>
</dbReference>
<feature type="chain" id="PRO_5033009521" evidence="3">
    <location>
        <begin position="30"/>
        <end position="355"/>
    </location>
</feature>
<keyword evidence="5" id="KW-0482">Metalloprotease</keyword>
<dbReference type="RefSeq" id="WP_184335950.1">
    <property type="nucleotide sequence ID" value="NZ_JACHHZ010000008.1"/>
</dbReference>
<comment type="cofactor">
    <cofactor evidence="1">
        <name>Zn(2+)</name>
        <dbReference type="ChEBI" id="CHEBI:29105"/>
    </cofactor>
</comment>
<protein>
    <submittedName>
        <fullName evidence="5">Putative metalloprotease with PDZ domain</fullName>
    </submittedName>
</protein>
<evidence type="ECO:0000313" key="6">
    <source>
        <dbReference type="Proteomes" id="UP000588068"/>
    </source>
</evidence>
<evidence type="ECO:0000259" key="4">
    <source>
        <dbReference type="PROSITE" id="PS50106"/>
    </source>
</evidence>
<evidence type="ECO:0000256" key="2">
    <source>
        <dbReference type="SAM" id="Coils"/>
    </source>
</evidence>
<keyword evidence="2" id="KW-0175">Coiled coil</keyword>
<organism evidence="5 6">
    <name type="scientific">Povalibacter uvarum</name>
    <dbReference type="NCBI Taxonomy" id="732238"/>
    <lineage>
        <taxon>Bacteria</taxon>
        <taxon>Pseudomonadati</taxon>
        <taxon>Pseudomonadota</taxon>
        <taxon>Gammaproteobacteria</taxon>
        <taxon>Steroidobacterales</taxon>
        <taxon>Steroidobacteraceae</taxon>
        <taxon>Povalibacter</taxon>
    </lineage>
</organism>
<dbReference type="PANTHER" id="PTHR42837:SF2">
    <property type="entry name" value="MEMBRANE METALLOPROTEASE ARASP2, CHLOROPLASTIC-RELATED"/>
    <property type="match status" value="1"/>
</dbReference>
<gene>
    <name evidence="5" type="ORF">HNQ60_005485</name>
</gene>
<name>A0A841HUR6_9GAMM</name>
<evidence type="ECO:0000313" key="5">
    <source>
        <dbReference type="EMBL" id="MBB6096563.1"/>
    </source>
</evidence>
<dbReference type="InterPro" id="IPR004387">
    <property type="entry name" value="Pept_M50_Zn"/>
</dbReference>
<dbReference type="Gene3D" id="2.30.42.10">
    <property type="match status" value="2"/>
</dbReference>
<dbReference type="Pfam" id="PF13180">
    <property type="entry name" value="PDZ_2"/>
    <property type="match status" value="2"/>
</dbReference>
<sequence length="355" mass="37474">MNTKRSRPGSIAGIAGGLSLALLATLAGAAEVEKTEPNRADMQQKLEAAQKRLDAAAREVADLSMSISGDVMPRVVHAHRMMASRAVLGINVGGRENESRQDGVVIQSVSPGGGAADAGLKAGDVLTEINGKALKQTGDESPRSLLLEGMRAVKSGDKVAVKYQRDGKVASATVTAQEPADRLFNLRVPGPPGAPMPPMPAFAFSRLDGVFGAAEFVKLTPKLGQYFGTEKGLLVVRAPRDSRLKLEEGDVIVDIDGRVPSSSSHAMQILSSYEPGEKLQLNVLRMKKKLTVDVTIPENARGSWERRLDPDEDVFIPASPVAAAVPAMSIAPVSVTRPMPAAGAEVHIITAEEPL</sequence>
<dbReference type="PANTHER" id="PTHR42837">
    <property type="entry name" value="REGULATOR OF SIGMA-E PROTEASE RSEP"/>
    <property type="match status" value="1"/>
</dbReference>
<keyword evidence="3" id="KW-0732">Signal</keyword>
<accession>A0A841HUR6</accession>
<proteinExistence type="predicted"/>
<evidence type="ECO:0000256" key="3">
    <source>
        <dbReference type="SAM" id="SignalP"/>
    </source>
</evidence>
<keyword evidence="5" id="KW-0378">Hydrolase</keyword>
<dbReference type="SUPFAM" id="SSF50156">
    <property type="entry name" value="PDZ domain-like"/>
    <property type="match status" value="2"/>
</dbReference>
<keyword evidence="6" id="KW-1185">Reference proteome</keyword>
<dbReference type="Proteomes" id="UP000588068">
    <property type="component" value="Unassembled WGS sequence"/>
</dbReference>
<comment type="caution">
    <text evidence="5">The sequence shown here is derived from an EMBL/GenBank/DDBJ whole genome shotgun (WGS) entry which is preliminary data.</text>
</comment>
<evidence type="ECO:0000256" key="1">
    <source>
        <dbReference type="ARBA" id="ARBA00001947"/>
    </source>
</evidence>
<dbReference type="GO" id="GO:0016020">
    <property type="term" value="C:membrane"/>
    <property type="evidence" value="ECO:0007669"/>
    <property type="project" value="InterPro"/>
</dbReference>
<feature type="coiled-coil region" evidence="2">
    <location>
        <begin position="39"/>
        <end position="66"/>
    </location>
</feature>
<dbReference type="GO" id="GO:0004222">
    <property type="term" value="F:metalloendopeptidase activity"/>
    <property type="evidence" value="ECO:0007669"/>
    <property type="project" value="InterPro"/>
</dbReference>
<dbReference type="EMBL" id="JACHHZ010000008">
    <property type="protein sequence ID" value="MBB6096563.1"/>
    <property type="molecule type" value="Genomic_DNA"/>
</dbReference>
<keyword evidence="5" id="KW-0645">Protease</keyword>
<dbReference type="GO" id="GO:0006508">
    <property type="term" value="P:proteolysis"/>
    <property type="evidence" value="ECO:0007669"/>
    <property type="project" value="UniProtKB-KW"/>
</dbReference>
<dbReference type="PROSITE" id="PS50106">
    <property type="entry name" value="PDZ"/>
    <property type="match status" value="1"/>
</dbReference>
<feature type="domain" description="PDZ" evidence="4">
    <location>
        <begin position="75"/>
        <end position="135"/>
    </location>
</feature>
<dbReference type="SMART" id="SM00228">
    <property type="entry name" value="PDZ"/>
    <property type="match status" value="2"/>
</dbReference>
<dbReference type="InterPro" id="IPR036034">
    <property type="entry name" value="PDZ_sf"/>
</dbReference>